<dbReference type="NCBIfam" id="TIGR00382">
    <property type="entry name" value="clpX"/>
    <property type="match status" value="1"/>
</dbReference>
<dbReference type="InterPro" id="IPR004487">
    <property type="entry name" value="Clp_protease_ATP-bd_su_ClpX"/>
</dbReference>
<dbReference type="Gene3D" id="6.20.220.10">
    <property type="entry name" value="ClpX chaperone, C4-type zinc finger domain"/>
    <property type="match status" value="1"/>
</dbReference>
<dbReference type="eggNOG" id="COG1219">
    <property type="taxonomic scope" value="Bacteria"/>
</dbReference>
<comment type="similarity">
    <text evidence="6 7">Belongs to the ClpX chaperone family.</text>
</comment>
<accession>A0A087A283</accession>
<keyword evidence="3 6" id="KW-0862">Zinc</keyword>
<feature type="binding site" evidence="6 7">
    <location>
        <position position="39"/>
    </location>
    <ligand>
        <name>Zn(2+)</name>
        <dbReference type="ChEBI" id="CHEBI:29105"/>
    </ligand>
</feature>
<dbReference type="InterPro" id="IPR046425">
    <property type="entry name" value="ClpX_bact"/>
</dbReference>
<dbReference type="PROSITE" id="PS51902">
    <property type="entry name" value="CLPX_ZB"/>
    <property type="match status" value="1"/>
</dbReference>
<keyword evidence="4 6" id="KW-0067">ATP-binding</keyword>
<evidence type="ECO:0000256" key="7">
    <source>
        <dbReference type="PROSITE-ProRule" id="PRU01250"/>
    </source>
</evidence>
<feature type="binding site" evidence="6">
    <location>
        <begin position="139"/>
        <end position="146"/>
    </location>
    <ligand>
        <name>ATP</name>
        <dbReference type="ChEBI" id="CHEBI:30616"/>
    </ligand>
</feature>
<dbReference type="GO" id="GO:0051301">
    <property type="term" value="P:cell division"/>
    <property type="evidence" value="ECO:0007669"/>
    <property type="project" value="TreeGrafter"/>
</dbReference>
<dbReference type="PANTHER" id="PTHR48102:SF7">
    <property type="entry name" value="ATP-DEPENDENT CLP PROTEASE ATP-BINDING SUBUNIT CLPX-LIKE, MITOCHONDRIAL"/>
    <property type="match status" value="1"/>
</dbReference>
<protein>
    <recommendedName>
        <fullName evidence="6">ATP-dependent Clp protease ATP-binding subunit ClpX</fullName>
    </recommendedName>
</protein>
<evidence type="ECO:0000256" key="4">
    <source>
        <dbReference type="ARBA" id="ARBA00022840"/>
    </source>
</evidence>
<gene>
    <name evidence="6" type="primary">clpX</name>
    <name evidence="9" type="ORF">BCAL_1562</name>
</gene>
<dbReference type="Pfam" id="PF07724">
    <property type="entry name" value="AAA_2"/>
    <property type="match status" value="1"/>
</dbReference>
<dbReference type="GO" id="GO:0016887">
    <property type="term" value="F:ATP hydrolysis activity"/>
    <property type="evidence" value="ECO:0007669"/>
    <property type="project" value="InterPro"/>
</dbReference>
<dbReference type="SMART" id="SM00994">
    <property type="entry name" value="zf-C4_ClpX"/>
    <property type="match status" value="1"/>
</dbReference>
<dbReference type="GO" id="GO:0051082">
    <property type="term" value="F:unfolded protein binding"/>
    <property type="evidence" value="ECO:0007669"/>
    <property type="project" value="UniProtKB-UniRule"/>
</dbReference>
<comment type="caution">
    <text evidence="9">The sequence shown here is derived from an EMBL/GenBank/DDBJ whole genome shotgun (WGS) entry which is preliminary data.</text>
</comment>
<dbReference type="InterPro" id="IPR010603">
    <property type="entry name" value="Znf_CppX_C4"/>
</dbReference>
<dbReference type="InterPro" id="IPR003593">
    <property type="entry name" value="AAA+_ATPase"/>
</dbReference>
<dbReference type="GO" id="GO:0051603">
    <property type="term" value="P:proteolysis involved in protein catabolic process"/>
    <property type="evidence" value="ECO:0007669"/>
    <property type="project" value="TreeGrafter"/>
</dbReference>
<dbReference type="GO" id="GO:0005524">
    <property type="term" value="F:ATP binding"/>
    <property type="evidence" value="ECO:0007669"/>
    <property type="project" value="UniProtKB-UniRule"/>
</dbReference>
<dbReference type="OrthoDB" id="9804062at2"/>
<evidence type="ECO:0000256" key="5">
    <source>
        <dbReference type="ARBA" id="ARBA00023186"/>
    </source>
</evidence>
<comment type="function">
    <text evidence="6">ATP-dependent specificity component of the Clp protease. It directs the protease to specific substrates. Can perform chaperone functions in the absence of ClpP.</text>
</comment>
<keyword evidence="5 6" id="KW-0143">Chaperone</keyword>
<dbReference type="GO" id="GO:0008270">
    <property type="term" value="F:zinc ion binding"/>
    <property type="evidence" value="ECO:0007669"/>
    <property type="project" value="UniProtKB-UniRule"/>
</dbReference>
<dbReference type="InterPro" id="IPR003959">
    <property type="entry name" value="ATPase_AAA_core"/>
</dbReference>
<evidence type="ECO:0000259" key="8">
    <source>
        <dbReference type="PROSITE" id="PS51902"/>
    </source>
</evidence>
<dbReference type="InterPro" id="IPR059188">
    <property type="entry name" value="Znf_CLPX-like"/>
</dbReference>
<evidence type="ECO:0000313" key="9">
    <source>
        <dbReference type="EMBL" id="KFI52883.1"/>
    </source>
</evidence>
<dbReference type="InterPro" id="IPR027417">
    <property type="entry name" value="P-loop_NTPase"/>
</dbReference>
<dbReference type="HAMAP" id="MF_00175">
    <property type="entry name" value="ClpX"/>
    <property type="match status" value="1"/>
</dbReference>
<dbReference type="AlphaFoldDB" id="A0A087A283"/>
<dbReference type="SUPFAM" id="SSF52540">
    <property type="entry name" value="P-loop containing nucleoside triphosphate hydrolases"/>
    <property type="match status" value="1"/>
</dbReference>
<dbReference type="GO" id="GO:0009376">
    <property type="term" value="C:HslUV protease complex"/>
    <property type="evidence" value="ECO:0007669"/>
    <property type="project" value="TreeGrafter"/>
</dbReference>
<dbReference type="GO" id="GO:0140662">
    <property type="term" value="F:ATP-dependent protein folding chaperone"/>
    <property type="evidence" value="ECO:0007669"/>
    <property type="project" value="InterPro"/>
</dbReference>
<evidence type="ECO:0000256" key="6">
    <source>
        <dbReference type="HAMAP-Rule" id="MF_00175"/>
    </source>
</evidence>
<evidence type="ECO:0000256" key="1">
    <source>
        <dbReference type="ARBA" id="ARBA00022723"/>
    </source>
</evidence>
<dbReference type="InterPro" id="IPR038366">
    <property type="entry name" value="Znf_CppX_C4_sf"/>
</dbReference>
<keyword evidence="2 6" id="KW-0547">Nucleotide-binding</keyword>
<dbReference type="CDD" id="cd19497">
    <property type="entry name" value="RecA-like_ClpX"/>
    <property type="match status" value="1"/>
</dbReference>
<dbReference type="Proteomes" id="UP000029072">
    <property type="component" value="Unassembled WGS sequence"/>
</dbReference>
<dbReference type="SUPFAM" id="SSF57716">
    <property type="entry name" value="Glucocorticoid receptor-like (DNA-binding domain)"/>
    <property type="match status" value="1"/>
</dbReference>
<evidence type="ECO:0000313" key="10">
    <source>
        <dbReference type="Proteomes" id="UP000029072"/>
    </source>
</evidence>
<dbReference type="GO" id="GO:0046983">
    <property type="term" value="F:protein dimerization activity"/>
    <property type="evidence" value="ECO:0007669"/>
    <property type="project" value="UniProtKB-UniRule"/>
</dbReference>
<comment type="subunit">
    <text evidence="6">Component of the ClpX-ClpP complex. Forms a hexameric ring that, in the presence of ATP, binds to fourteen ClpP subunits assembled into a disk-like structure with a central cavity, resembling the structure of eukaryotic proteasomes.</text>
</comment>
<dbReference type="RefSeq" id="WP_043163902.1">
    <property type="nucleotide sequence ID" value="NZ_JDUV01000001.1"/>
</dbReference>
<name>A0A087A283_9BIFI</name>
<dbReference type="Pfam" id="PF06689">
    <property type="entry name" value="zf-C4_ClpX"/>
    <property type="match status" value="1"/>
</dbReference>
<dbReference type="SMART" id="SM01086">
    <property type="entry name" value="ClpB_D2-small"/>
    <property type="match status" value="1"/>
</dbReference>
<dbReference type="PANTHER" id="PTHR48102">
    <property type="entry name" value="ATP-DEPENDENT CLP PROTEASE ATP-BINDING SUBUNIT CLPX-LIKE, MITOCHONDRIAL-RELATED"/>
    <property type="match status" value="1"/>
</dbReference>
<reference evidence="9 10" key="1">
    <citation type="submission" date="2014-03" db="EMBL/GenBank/DDBJ databases">
        <title>Genomics of Bifidobacteria.</title>
        <authorList>
            <person name="Ventura M."/>
            <person name="Milani C."/>
            <person name="Lugli G.A."/>
        </authorList>
    </citation>
    <scope>NUCLEOTIDE SEQUENCE [LARGE SCALE GENOMIC DNA]</scope>
    <source>
        <strain evidence="9 10">DSM 23973</strain>
    </source>
</reference>
<dbReference type="InterPro" id="IPR019489">
    <property type="entry name" value="Clp_ATPase_C"/>
</dbReference>
<dbReference type="EMBL" id="JGYS01000015">
    <property type="protein sequence ID" value="KFI52883.1"/>
    <property type="molecule type" value="Genomic_DNA"/>
</dbReference>
<dbReference type="STRING" id="1437609.BCAL_1562"/>
<evidence type="ECO:0000256" key="2">
    <source>
        <dbReference type="ARBA" id="ARBA00022741"/>
    </source>
</evidence>
<dbReference type="SMART" id="SM00382">
    <property type="entry name" value="AAA"/>
    <property type="match status" value="1"/>
</dbReference>
<organism evidence="9 10">
    <name type="scientific">Bifidobacterium callitrichos DSM 23973</name>
    <dbReference type="NCBI Taxonomy" id="1437609"/>
    <lineage>
        <taxon>Bacteria</taxon>
        <taxon>Bacillati</taxon>
        <taxon>Actinomycetota</taxon>
        <taxon>Actinomycetes</taxon>
        <taxon>Bifidobacteriales</taxon>
        <taxon>Bifidobacteriaceae</taxon>
        <taxon>Bifidobacterium</taxon>
    </lineage>
</organism>
<evidence type="ECO:0000256" key="3">
    <source>
        <dbReference type="ARBA" id="ARBA00022833"/>
    </source>
</evidence>
<feature type="binding site" evidence="6 7">
    <location>
        <position position="17"/>
    </location>
    <ligand>
        <name>Zn(2+)</name>
        <dbReference type="ChEBI" id="CHEBI:29105"/>
    </ligand>
</feature>
<sequence length="437" mass="47430">MGRAMSYDDEVPACTFCGKTEHQVRKLVTGQGAAICDECIELCVGIISEERRKDAEINALQLPKPMQISAYLDRYVIGQQEAKRALSVAVYNHYKRVNMELDEAAGQLDRAHAGVFGSDAADPLADVEVSKSNILLMGPTGVGKTYLAQSLAKVMNVPFVVTDATTLTEAGYVGDDVETILQRLIQAADGDVSRAEHGIIYIDEIDKIARKSGENTSITRDVSGEGVQQALLKILEGTIASVPEEGTRKHRDQETVQINTRGILFICAGAFVGLADIVKNRLGAYESGFCATWRDNQIPDRELLRHVTADDLADFGLLPEFIGRLPVISVLDELTEDDLAAVLVQPANSLVKQYMKLFAVDGVDLAFTQKAIRAIAATAISQGTGARGLRSIIERTLQDTMFRLPSMPDVGQVIVDEAAVLGRAEPKLVRSEQLKTA</sequence>
<feature type="binding site" evidence="6 7">
    <location>
        <position position="14"/>
    </location>
    <ligand>
        <name>Zn(2+)</name>
        <dbReference type="ChEBI" id="CHEBI:29105"/>
    </ligand>
</feature>
<feature type="binding site" evidence="6 7">
    <location>
        <position position="36"/>
    </location>
    <ligand>
        <name>Zn(2+)</name>
        <dbReference type="ChEBI" id="CHEBI:29105"/>
    </ligand>
</feature>
<dbReference type="Gene3D" id="1.10.8.60">
    <property type="match status" value="1"/>
</dbReference>
<dbReference type="NCBIfam" id="NF003745">
    <property type="entry name" value="PRK05342.1"/>
    <property type="match status" value="1"/>
</dbReference>
<dbReference type="FunFam" id="1.10.8.60:FF:000002">
    <property type="entry name" value="ATP-dependent Clp protease ATP-binding subunit ClpX"/>
    <property type="match status" value="1"/>
</dbReference>
<dbReference type="InterPro" id="IPR050052">
    <property type="entry name" value="ATP-dep_Clp_protease_ClpX"/>
</dbReference>
<feature type="domain" description="ClpX-type ZB" evidence="8">
    <location>
        <begin position="1"/>
        <end position="55"/>
    </location>
</feature>
<keyword evidence="1 6" id="KW-0479">Metal-binding</keyword>
<dbReference type="Gene3D" id="3.40.50.300">
    <property type="entry name" value="P-loop containing nucleotide triphosphate hydrolases"/>
    <property type="match status" value="1"/>
</dbReference>
<proteinExistence type="inferred from homology"/>
<dbReference type="Pfam" id="PF10431">
    <property type="entry name" value="ClpB_D2-small"/>
    <property type="match status" value="1"/>
</dbReference>